<dbReference type="OrthoDB" id="2596481at2759"/>
<evidence type="ECO:0000313" key="2">
    <source>
        <dbReference type="Proteomes" id="UP000054485"/>
    </source>
</evidence>
<dbReference type="AlphaFoldDB" id="A0A0D0BTF4"/>
<sequence length="108" mass="12202">VGRYLDAPVKKKDSTSKLRLLQALVIEFGVSEQSPTSIKSATTLLKSSVHVNINDYVAKRGKDQDELRRIMQPSKKALRKDIRRSGRRSSLKWVKEHGLNVLLIGFSN</sequence>
<name>A0A0D0BTF4_9AGAM</name>
<organism evidence="1 2">
    <name type="scientific">Suillus luteus UH-Slu-Lm8-n1</name>
    <dbReference type="NCBI Taxonomy" id="930992"/>
    <lineage>
        <taxon>Eukaryota</taxon>
        <taxon>Fungi</taxon>
        <taxon>Dikarya</taxon>
        <taxon>Basidiomycota</taxon>
        <taxon>Agaricomycotina</taxon>
        <taxon>Agaricomycetes</taxon>
        <taxon>Agaricomycetidae</taxon>
        <taxon>Boletales</taxon>
        <taxon>Suillineae</taxon>
        <taxon>Suillaceae</taxon>
        <taxon>Suillus</taxon>
    </lineage>
</organism>
<dbReference type="HOGENOM" id="CLU_2229578_0_0_1"/>
<dbReference type="EMBL" id="KN835160">
    <property type="protein sequence ID" value="KIK46333.1"/>
    <property type="molecule type" value="Genomic_DNA"/>
</dbReference>
<feature type="non-terminal residue" evidence="1">
    <location>
        <position position="1"/>
    </location>
</feature>
<dbReference type="InParanoid" id="A0A0D0BTF4"/>
<accession>A0A0D0BTF4</accession>
<gene>
    <name evidence="1" type="ORF">CY34DRAFT_76305</name>
</gene>
<reference evidence="1 2" key="1">
    <citation type="submission" date="2014-04" db="EMBL/GenBank/DDBJ databases">
        <authorList>
            <consortium name="DOE Joint Genome Institute"/>
            <person name="Kuo A."/>
            <person name="Ruytinx J."/>
            <person name="Rineau F."/>
            <person name="Colpaert J."/>
            <person name="Kohler A."/>
            <person name="Nagy L.G."/>
            <person name="Floudas D."/>
            <person name="Copeland A."/>
            <person name="Barry K.W."/>
            <person name="Cichocki N."/>
            <person name="Veneault-Fourrey C."/>
            <person name="LaButti K."/>
            <person name="Lindquist E.A."/>
            <person name="Lipzen A."/>
            <person name="Lundell T."/>
            <person name="Morin E."/>
            <person name="Murat C."/>
            <person name="Sun H."/>
            <person name="Tunlid A."/>
            <person name="Henrissat B."/>
            <person name="Grigoriev I.V."/>
            <person name="Hibbett D.S."/>
            <person name="Martin F."/>
            <person name="Nordberg H.P."/>
            <person name="Cantor M.N."/>
            <person name="Hua S.X."/>
        </authorList>
    </citation>
    <scope>NUCLEOTIDE SEQUENCE [LARGE SCALE GENOMIC DNA]</scope>
    <source>
        <strain evidence="1 2">UH-Slu-Lm8-n1</strain>
    </source>
</reference>
<keyword evidence="2" id="KW-1185">Reference proteome</keyword>
<dbReference type="Proteomes" id="UP000054485">
    <property type="component" value="Unassembled WGS sequence"/>
</dbReference>
<evidence type="ECO:0000313" key="1">
    <source>
        <dbReference type="EMBL" id="KIK46333.1"/>
    </source>
</evidence>
<protein>
    <submittedName>
        <fullName evidence="1">Uncharacterized protein</fullName>
    </submittedName>
</protein>
<proteinExistence type="predicted"/>
<reference evidence="2" key="2">
    <citation type="submission" date="2015-01" db="EMBL/GenBank/DDBJ databases">
        <title>Evolutionary Origins and Diversification of the Mycorrhizal Mutualists.</title>
        <authorList>
            <consortium name="DOE Joint Genome Institute"/>
            <consortium name="Mycorrhizal Genomics Consortium"/>
            <person name="Kohler A."/>
            <person name="Kuo A."/>
            <person name="Nagy L.G."/>
            <person name="Floudas D."/>
            <person name="Copeland A."/>
            <person name="Barry K.W."/>
            <person name="Cichocki N."/>
            <person name="Veneault-Fourrey C."/>
            <person name="LaButti K."/>
            <person name="Lindquist E.A."/>
            <person name="Lipzen A."/>
            <person name="Lundell T."/>
            <person name="Morin E."/>
            <person name="Murat C."/>
            <person name="Riley R."/>
            <person name="Ohm R."/>
            <person name="Sun H."/>
            <person name="Tunlid A."/>
            <person name="Henrissat B."/>
            <person name="Grigoriev I.V."/>
            <person name="Hibbett D.S."/>
            <person name="Martin F."/>
        </authorList>
    </citation>
    <scope>NUCLEOTIDE SEQUENCE [LARGE SCALE GENOMIC DNA]</scope>
    <source>
        <strain evidence="2">UH-Slu-Lm8-n1</strain>
    </source>
</reference>